<dbReference type="PANTHER" id="PTHR34235">
    <property type="entry name" value="SLR1203 PROTEIN-RELATED"/>
    <property type="match status" value="1"/>
</dbReference>
<dbReference type="eggNOG" id="COG0639">
    <property type="taxonomic scope" value="Bacteria"/>
</dbReference>
<evidence type="ECO:0000313" key="1">
    <source>
        <dbReference type="EMBL" id="ADE16262.1"/>
    </source>
</evidence>
<dbReference type="AlphaFoldDB" id="D5C015"/>
<accession>D5C015</accession>
<name>D5C015_NITHN</name>
<dbReference type="KEGG" id="nhl:Nhal_3211"/>
<dbReference type="Gene3D" id="1.20.1220.20">
    <property type="entry name" value="Uncharcterised protein PF01724"/>
    <property type="match status" value="1"/>
</dbReference>
<protein>
    <recommendedName>
        <fullName evidence="3">DUF29 domain-containing protein</fullName>
    </recommendedName>
</protein>
<dbReference type="RefSeq" id="WP_013034112.1">
    <property type="nucleotide sequence ID" value="NC_013960.1"/>
</dbReference>
<evidence type="ECO:0008006" key="3">
    <source>
        <dbReference type="Google" id="ProtNLM"/>
    </source>
</evidence>
<sequence>MIDPNKDFYGWTRETAEKLRQGKFNEVNMEDLIEEVEDMGASVWRALDSRLTILLAHLLKWQYQPERQGRSWQLTIKEQRHQIAKLLRKNPSLKPELAATIAEAYPGAVIVAARETDKDENTFPATFEGTGWTWEQVLDMEFLPE</sequence>
<dbReference type="Pfam" id="PF01724">
    <property type="entry name" value="DUF29"/>
    <property type="match status" value="1"/>
</dbReference>
<dbReference type="Proteomes" id="UP000001844">
    <property type="component" value="Chromosome"/>
</dbReference>
<dbReference type="InterPro" id="IPR002636">
    <property type="entry name" value="DUF29"/>
</dbReference>
<organism evidence="1 2">
    <name type="scientific">Nitrosococcus halophilus (strain Nc4)</name>
    <dbReference type="NCBI Taxonomy" id="472759"/>
    <lineage>
        <taxon>Bacteria</taxon>
        <taxon>Pseudomonadati</taxon>
        <taxon>Pseudomonadota</taxon>
        <taxon>Gammaproteobacteria</taxon>
        <taxon>Chromatiales</taxon>
        <taxon>Chromatiaceae</taxon>
        <taxon>Nitrosococcus</taxon>
    </lineage>
</organism>
<evidence type="ECO:0000313" key="2">
    <source>
        <dbReference type="Proteomes" id="UP000001844"/>
    </source>
</evidence>
<dbReference type="HOGENOM" id="CLU_116670_0_2_6"/>
<gene>
    <name evidence="1" type="ordered locus">Nhal_3211</name>
</gene>
<dbReference type="STRING" id="472759.Nhal_3211"/>
<reference evidence="2" key="1">
    <citation type="submission" date="2010-04" db="EMBL/GenBank/DDBJ databases">
        <title>Complete genome sequence of Nitrosococcus halophilus Nc4, a salt-adapted, aerobic obligate ammonia-oxidizing sulfur purple bacterium.</title>
        <authorList>
            <consortium name="US DOE Joint Genome Institute"/>
            <person name="Campbell M.A."/>
            <person name="Malfatti S.A."/>
            <person name="Chain P.S.G."/>
            <person name="Heidelberg J.F."/>
            <person name="Ward B.B."/>
            <person name="Klotz M.G."/>
        </authorList>
    </citation>
    <scope>NUCLEOTIDE SEQUENCE [LARGE SCALE GENOMIC DNA]</scope>
    <source>
        <strain evidence="2">Nc4</strain>
    </source>
</reference>
<keyword evidence="2" id="KW-1185">Reference proteome</keyword>
<dbReference type="OrthoDB" id="5766125at2"/>
<proteinExistence type="predicted"/>
<dbReference type="EMBL" id="CP001798">
    <property type="protein sequence ID" value="ADE16262.1"/>
    <property type="molecule type" value="Genomic_DNA"/>
</dbReference>